<dbReference type="Proteomes" id="UP001203761">
    <property type="component" value="Unassembled WGS sequence"/>
</dbReference>
<evidence type="ECO:0000313" key="6">
    <source>
        <dbReference type="EMBL" id="MCL6424201.1"/>
    </source>
</evidence>
<gene>
    <name evidence="6" type="ORF">Bequi_12570</name>
</gene>
<dbReference type="EMBL" id="JAKNCJ010000009">
    <property type="protein sequence ID" value="MCL6424201.1"/>
    <property type="molecule type" value="Genomic_DNA"/>
</dbReference>
<evidence type="ECO:0000256" key="1">
    <source>
        <dbReference type="ARBA" id="ARBA00010164"/>
    </source>
</evidence>
<evidence type="ECO:0000256" key="2">
    <source>
        <dbReference type="ARBA" id="ARBA00022679"/>
    </source>
</evidence>
<dbReference type="Pfam" id="PF07804">
    <property type="entry name" value="HipA_C"/>
    <property type="match status" value="1"/>
</dbReference>
<evidence type="ECO:0000256" key="3">
    <source>
        <dbReference type="ARBA" id="ARBA00022777"/>
    </source>
</evidence>
<evidence type="ECO:0000259" key="5">
    <source>
        <dbReference type="Pfam" id="PF13657"/>
    </source>
</evidence>
<dbReference type="Pfam" id="PF13657">
    <property type="entry name" value="Couple_hipA"/>
    <property type="match status" value="1"/>
</dbReference>
<dbReference type="NCBIfam" id="TIGR03071">
    <property type="entry name" value="couple_hipA"/>
    <property type="match status" value="1"/>
</dbReference>
<feature type="domain" description="HipA N-terminal subdomain 1" evidence="5">
    <location>
        <begin position="17"/>
        <end position="112"/>
    </location>
</feature>
<accession>A0ABT0R2P2</accession>
<comment type="similarity">
    <text evidence="1">Belongs to the HipA Ser/Thr kinase family.</text>
</comment>
<name>A0ABT0R2P2_9MICO</name>
<organism evidence="6 7">
    <name type="scientific">Brachybacterium equifaecis</name>
    <dbReference type="NCBI Taxonomy" id="2910770"/>
    <lineage>
        <taxon>Bacteria</taxon>
        <taxon>Bacillati</taxon>
        <taxon>Actinomycetota</taxon>
        <taxon>Actinomycetes</taxon>
        <taxon>Micrococcales</taxon>
        <taxon>Dermabacteraceae</taxon>
        <taxon>Brachybacterium</taxon>
    </lineage>
</organism>
<dbReference type="InterPro" id="IPR052028">
    <property type="entry name" value="HipA_Ser/Thr_kinase"/>
</dbReference>
<evidence type="ECO:0000313" key="7">
    <source>
        <dbReference type="Proteomes" id="UP001203761"/>
    </source>
</evidence>
<keyword evidence="7" id="KW-1185">Reference proteome</keyword>
<feature type="domain" description="HipA-like C-terminal" evidence="4">
    <location>
        <begin position="147"/>
        <end position="363"/>
    </location>
</feature>
<dbReference type="InterPro" id="IPR017508">
    <property type="entry name" value="HipA_N1"/>
</dbReference>
<dbReference type="RefSeq" id="WP_249738282.1">
    <property type="nucleotide sequence ID" value="NZ_JAKNCJ010000009.1"/>
</dbReference>
<keyword evidence="3" id="KW-0418">Kinase</keyword>
<protein>
    <submittedName>
        <fullName evidence="6">HipA domain-containing protein</fullName>
    </submittedName>
</protein>
<dbReference type="PANTHER" id="PTHR37419">
    <property type="entry name" value="SERINE/THREONINE-PROTEIN KINASE TOXIN HIPA"/>
    <property type="match status" value="1"/>
</dbReference>
<proteinExistence type="inferred from homology"/>
<keyword evidence="2" id="KW-0808">Transferase</keyword>
<sequence>MTRQTPLEELRFVDRAHVLAHGNPVGELTRSPAGEVTFRYTADYAGPPVATTLPAHGPPLSLPGGGLPPFFAGLMPEGRRLSLLRREVKTSMDDELSLLLAVGADTPGAVQIVPAGQHAAEPSPLADGDISDLDFRQIGAEIDRHAIPGVQAKASASRLTAPLTTSEERALLKIEPAELPFLALNESMHLRAARLLNLPVAQSRLVQDRHGVPGLIVRRFDRSVTENGAVVRLPLEDAGQVLGILPAAKYSVATEDLIRAVAGQCAAPVIAARNLYLQFLFAWLTGNGDLHATNISILQREPGRWEVSPLYDVACTAVYRDFTMALPVGGRVSRIRARHWAELADFIGLRPAAARRADGIALRAAAAVGLHEIPLEGSPINGALREIRGRRAELEH</sequence>
<dbReference type="InterPro" id="IPR012893">
    <property type="entry name" value="HipA-like_C"/>
</dbReference>
<dbReference type="PANTHER" id="PTHR37419:SF1">
    <property type="entry name" value="SERINE_THREONINE-PROTEIN KINASE TOXIN HIPA"/>
    <property type="match status" value="1"/>
</dbReference>
<comment type="caution">
    <text evidence="6">The sequence shown here is derived from an EMBL/GenBank/DDBJ whole genome shotgun (WGS) entry which is preliminary data.</text>
</comment>
<reference evidence="6" key="1">
    <citation type="submission" date="2022-02" db="EMBL/GenBank/DDBJ databases">
        <authorList>
            <person name="Lee M."/>
            <person name="Kim S.-J."/>
            <person name="Jung M.-Y."/>
        </authorList>
    </citation>
    <scope>NUCLEOTIDE SEQUENCE</scope>
    <source>
        <strain evidence="6">JHP9</strain>
    </source>
</reference>
<evidence type="ECO:0000259" key="4">
    <source>
        <dbReference type="Pfam" id="PF07804"/>
    </source>
</evidence>